<comment type="caution">
    <text evidence="2">The sequence shown here is derived from an EMBL/GenBank/DDBJ whole genome shotgun (WGS) entry which is preliminary data.</text>
</comment>
<name>A0A2T8HNR6_9SPHI</name>
<dbReference type="Proteomes" id="UP000245627">
    <property type="component" value="Unassembled WGS sequence"/>
</dbReference>
<dbReference type="PANTHER" id="PTHR47197">
    <property type="entry name" value="PROTEIN NIRF"/>
    <property type="match status" value="1"/>
</dbReference>
<keyword evidence="1" id="KW-0732">Signal</keyword>
<evidence type="ECO:0000313" key="2">
    <source>
        <dbReference type="EMBL" id="PVH27053.1"/>
    </source>
</evidence>
<dbReference type="PANTHER" id="PTHR47197:SF3">
    <property type="entry name" value="DIHYDRO-HEME D1 DEHYDROGENASE"/>
    <property type="match status" value="1"/>
</dbReference>
<evidence type="ECO:0000256" key="1">
    <source>
        <dbReference type="SAM" id="SignalP"/>
    </source>
</evidence>
<dbReference type="RefSeq" id="WP_116774908.1">
    <property type="nucleotide sequence ID" value="NZ_QDKG01000001.1"/>
</dbReference>
<organism evidence="2 3">
    <name type="scientific">Sphingobacterium corticibacter</name>
    <dbReference type="NCBI Taxonomy" id="2171749"/>
    <lineage>
        <taxon>Bacteria</taxon>
        <taxon>Pseudomonadati</taxon>
        <taxon>Bacteroidota</taxon>
        <taxon>Sphingobacteriia</taxon>
        <taxon>Sphingobacteriales</taxon>
        <taxon>Sphingobacteriaceae</taxon>
        <taxon>Sphingobacterium</taxon>
    </lineage>
</organism>
<dbReference type="InterPro" id="IPR011045">
    <property type="entry name" value="N2O_reductase_N"/>
</dbReference>
<dbReference type="SUPFAM" id="SSF50974">
    <property type="entry name" value="Nitrous oxide reductase, N-terminal domain"/>
    <property type="match status" value="1"/>
</dbReference>
<dbReference type="EMBL" id="QDKG01000001">
    <property type="protein sequence ID" value="PVH27053.1"/>
    <property type="molecule type" value="Genomic_DNA"/>
</dbReference>
<proteinExistence type="predicted"/>
<evidence type="ECO:0008006" key="4">
    <source>
        <dbReference type="Google" id="ProtNLM"/>
    </source>
</evidence>
<feature type="signal peptide" evidence="1">
    <location>
        <begin position="1"/>
        <end position="21"/>
    </location>
</feature>
<feature type="chain" id="PRO_5015434197" description="YncE family protein" evidence="1">
    <location>
        <begin position="22"/>
        <end position="351"/>
    </location>
</feature>
<protein>
    <recommendedName>
        <fullName evidence="4">YncE family protein</fullName>
    </recommendedName>
</protein>
<dbReference type="Gene3D" id="2.130.10.10">
    <property type="entry name" value="YVTN repeat-like/Quinoprotein amine dehydrogenase"/>
    <property type="match status" value="1"/>
</dbReference>
<keyword evidence="3" id="KW-1185">Reference proteome</keyword>
<accession>A0A2T8HNR6</accession>
<gene>
    <name evidence="2" type="ORF">DC487_05500</name>
</gene>
<sequence>MNKRTTLFLCAFALQGLIALGQEQDMPDMNYEIAHTQKLPNEVYQLVYNPTNHKVYVAGPKKGFNREAENFIYELDGGDLRITDSISVGKNLPFGIALNNKTQTLYVGHSLQNAISAIDIQSKKQTLIPSAHAKSKIRELVVDESTNKIYVSDHGNPSIWQVDGKTNKHEKSLSHDKAYLLGLNVDSQRQRVYGTDGQDMKGNILVFNTATGEMEKSFQTWSYCPMNIALDLKANRLFVSQSNDNNITVVDGNTGNIVDKVYLGYDTSPIGLAYDAANELIYTANRSKQEVAIIDAKTYKVIERIPTEGLPNTISLDQKTGTIYVTNKEAGRNGEPVENGNTVMKINYKRG</sequence>
<dbReference type="InterPro" id="IPR051200">
    <property type="entry name" value="Host-pathogen_enzymatic-act"/>
</dbReference>
<reference evidence="2 3" key="1">
    <citation type="submission" date="2018-04" db="EMBL/GenBank/DDBJ databases">
        <title>Sphingobacterium cortibacter sp. nov.</title>
        <authorList>
            <person name="Li Y."/>
        </authorList>
    </citation>
    <scope>NUCLEOTIDE SEQUENCE [LARGE SCALE GENOMIC DNA]</scope>
    <source>
        <strain evidence="2 3">2c-3</strain>
    </source>
</reference>
<dbReference type="OrthoDB" id="9790815at2"/>
<evidence type="ECO:0000313" key="3">
    <source>
        <dbReference type="Proteomes" id="UP000245627"/>
    </source>
</evidence>
<dbReference type="InterPro" id="IPR015943">
    <property type="entry name" value="WD40/YVTN_repeat-like_dom_sf"/>
</dbReference>
<dbReference type="AlphaFoldDB" id="A0A2T8HNR6"/>